<protein>
    <submittedName>
        <fullName evidence="1">Uncharacterized protein</fullName>
    </submittedName>
</protein>
<evidence type="ECO:0000313" key="1">
    <source>
        <dbReference type="EMBL" id="QOW45750.1"/>
    </source>
</evidence>
<organism evidence="1 2">
    <name type="scientific">Acinetobacter piscicola</name>
    <dbReference type="NCBI Taxonomy" id="2006115"/>
    <lineage>
        <taxon>Bacteria</taxon>
        <taxon>Pseudomonadati</taxon>
        <taxon>Pseudomonadota</taxon>
        <taxon>Gammaproteobacteria</taxon>
        <taxon>Moraxellales</taxon>
        <taxon>Moraxellaceae</taxon>
        <taxon>Acinetobacter</taxon>
    </lineage>
</organism>
<proteinExistence type="predicted"/>
<reference evidence="1 2" key="1">
    <citation type="submission" date="2020-02" db="EMBL/GenBank/DDBJ databases">
        <title>Tigecycline-resistant Acinetobacter species from pigs and migratory birds.</title>
        <authorList>
            <person name="Chen C."/>
            <person name="Sun J."/>
            <person name="Liao X.-P."/>
            <person name="Liu Y.-H."/>
        </authorList>
    </citation>
    <scope>NUCLEOTIDE SEQUENCE [LARGE SCALE GENOMIC DNA]</scope>
    <source>
        <strain evidence="1 2">YH12207_T</strain>
    </source>
</reference>
<accession>A0A7S6VVU3</accession>
<dbReference type="AlphaFoldDB" id="A0A7S6VVU3"/>
<evidence type="ECO:0000313" key="2">
    <source>
        <dbReference type="Proteomes" id="UP000593966"/>
    </source>
</evidence>
<sequence>MTRTEFRADIYKIYVASGMQDHVLIQEYVKIAEAFTFDQKDFQPSDQKALMEKVSNGNT</sequence>
<keyword evidence="2" id="KW-1185">Reference proteome</keyword>
<dbReference type="Proteomes" id="UP000593966">
    <property type="component" value="Chromosome"/>
</dbReference>
<dbReference type="EMBL" id="CP048659">
    <property type="protein sequence ID" value="QOW45750.1"/>
    <property type="molecule type" value="Genomic_DNA"/>
</dbReference>
<gene>
    <name evidence="1" type="ORF">G0028_07500</name>
</gene>
<dbReference type="RefSeq" id="WP_180045372.1">
    <property type="nucleotide sequence ID" value="NZ_CP048659.1"/>
</dbReference>
<name>A0A7S6VVU3_9GAMM</name>